<dbReference type="PANTHER" id="PTHR11037:SF20">
    <property type="entry name" value="PROTEIN GRAINYHEAD"/>
    <property type="match status" value="1"/>
</dbReference>
<keyword evidence="1" id="KW-0238">DNA-binding</keyword>
<name>A0A1Y3AY21_EURMA</name>
<feature type="non-terminal residue" evidence="3">
    <location>
        <position position="141"/>
    </location>
</feature>
<dbReference type="Proteomes" id="UP000194236">
    <property type="component" value="Unassembled WGS sequence"/>
</dbReference>
<reference evidence="3 4" key="1">
    <citation type="submission" date="2017-03" db="EMBL/GenBank/DDBJ databases">
        <title>Genome Survey of Euroglyphus maynei.</title>
        <authorList>
            <person name="Arlian L.G."/>
            <person name="Morgan M.S."/>
            <person name="Rider S.D."/>
        </authorList>
    </citation>
    <scope>NUCLEOTIDE SEQUENCE [LARGE SCALE GENOMIC DNA]</scope>
    <source>
        <strain evidence="3">Arlian Lab</strain>
        <tissue evidence="3">Whole body</tissue>
    </source>
</reference>
<dbReference type="GO" id="GO:0000978">
    <property type="term" value="F:RNA polymerase II cis-regulatory region sequence-specific DNA binding"/>
    <property type="evidence" value="ECO:0007669"/>
    <property type="project" value="TreeGrafter"/>
</dbReference>
<proteinExistence type="predicted"/>
<protein>
    <submittedName>
        <fullName evidence="3">Transcription factor CP2-like protein</fullName>
    </submittedName>
</protein>
<comment type="subcellular location">
    <subcellularLocation>
        <location evidence="1">Nucleus</location>
    </subcellularLocation>
</comment>
<dbReference type="GO" id="GO:0001228">
    <property type="term" value="F:DNA-binding transcription activator activity, RNA polymerase II-specific"/>
    <property type="evidence" value="ECO:0007669"/>
    <property type="project" value="TreeGrafter"/>
</dbReference>
<evidence type="ECO:0000259" key="2">
    <source>
        <dbReference type="PROSITE" id="PS51968"/>
    </source>
</evidence>
<feature type="non-terminal residue" evidence="3">
    <location>
        <position position="1"/>
    </location>
</feature>
<comment type="caution">
    <text evidence="3">The sequence shown here is derived from an EMBL/GenBank/DDBJ whole genome shotgun (WGS) entry which is preliminary data.</text>
</comment>
<sequence length="141" mass="16162">FSDIGFKYFLESPISTSQRREDDRVTYINKGQFYGITLEYINDADKPLKNGTVKSIVMLVFREEKTQDEEVKAWQFWHSRQHSVKQRILDADTKNSSGIVGPIEEVAHNAIAFYWNPLEGQAKVNIAVQCLSTDFSNQKGV</sequence>
<feature type="domain" description="Grh/CP2 DB" evidence="2">
    <location>
        <begin position="2"/>
        <end position="141"/>
    </location>
</feature>
<evidence type="ECO:0000313" key="3">
    <source>
        <dbReference type="EMBL" id="OTF72306.1"/>
    </source>
</evidence>
<dbReference type="GO" id="GO:0005634">
    <property type="term" value="C:nucleus"/>
    <property type="evidence" value="ECO:0007669"/>
    <property type="project" value="UniProtKB-SubCell"/>
</dbReference>
<keyword evidence="4" id="KW-1185">Reference proteome</keyword>
<dbReference type="OrthoDB" id="7680836at2759"/>
<dbReference type="InterPro" id="IPR040167">
    <property type="entry name" value="TF_CP2-like"/>
</dbReference>
<dbReference type="PROSITE" id="PS51968">
    <property type="entry name" value="GRH_CP2_DB"/>
    <property type="match status" value="1"/>
</dbReference>
<accession>A0A1Y3AY21</accession>
<dbReference type="Pfam" id="PF04516">
    <property type="entry name" value="CP2"/>
    <property type="match status" value="1"/>
</dbReference>
<keyword evidence="1" id="KW-0539">Nucleus</keyword>
<dbReference type="EMBL" id="MUJZ01056847">
    <property type="protein sequence ID" value="OTF72306.1"/>
    <property type="molecule type" value="Genomic_DNA"/>
</dbReference>
<evidence type="ECO:0000313" key="4">
    <source>
        <dbReference type="Proteomes" id="UP000194236"/>
    </source>
</evidence>
<dbReference type="PANTHER" id="PTHR11037">
    <property type="entry name" value="TRANSCRIPTION FACTOR CP2"/>
    <property type="match status" value="1"/>
</dbReference>
<evidence type="ECO:0000256" key="1">
    <source>
        <dbReference type="PROSITE-ProRule" id="PRU01313"/>
    </source>
</evidence>
<dbReference type="AlphaFoldDB" id="A0A1Y3AY21"/>
<organism evidence="3 4">
    <name type="scientific">Euroglyphus maynei</name>
    <name type="common">Mayne's house dust mite</name>
    <dbReference type="NCBI Taxonomy" id="6958"/>
    <lineage>
        <taxon>Eukaryota</taxon>
        <taxon>Metazoa</taxon>
        <taxon>Ecdysozoa</taxon>
        <taxon>Arthropoda</taxon>
        <taxon>Chelicerata</taxon>
        <taxon>Arachnida</taxon>
        <taxon>Acari</taxon>
        <taxon>Acariformes</taxon>
        <taxon>Sarcoptiformes</taxon>
        <taxon>Astigmata</taxon>
        <taxon>Psoroptidia</taxon>
        <taxon>Analgoidea</taxon>
        <taxon>Pyroglyphidae</taxon>
        <taxon>Pyroglyphinae</taxon>
        <taxon>Euroglyphus</taxon>
    </lineage>
</organism>
<gene>
    <name evidence="3" type="ORF">BLA29_008164</name>
</gene>
<dbReference type="InterPro" id="IPR007604">
    <property type="entry name" value="CP2"/>
</dbReference>